<evidence type="ECO:0000313" key="4">
    <source>
        <dbReference type="Proteomes" id="UP000323386"/>
    </source>
</evidence>
<dbReference type="AlphaFoldDB" id="A0A5C3F6B6"/>
<evidence type="ECO:0000313" key="3">
    <source>
        <dbReference type="EMBL" id="SPO40063.1"/>
    </source>
</evidence>
<evidence type="ECO:0000256" key="2">
    <source>
        <dbReference type="SAM" id="SignalP"/>
    </source>
</evidence>
<name>A0A5C3F6B6_9BASI</name>
<reference evidence="3 4" key="1">
    <citation type="submission" date="2018-03" db="EMBL/GenBank/DDBJ databases">
        <authorList>
            <person name="Guldener U."/>
        </authorList>
    </citation>
    <scope>NUCLEOTIDE SEQUENCE [LARGE SCALE GENOMIC DNA]</scope>
    <source>
        <strain evidence="3 4">DAOM196992</strain>
    </source>
</reference>
<feature type="chain" id="PRO_5022861874" evidence="2">
    <location>
        <begin position="25"/>
        <end position="236"/>
    </location>
</feature>
<keyword evidence="2" id="KW-0732">Signal</keyword>
<feature type="compositionally biased region" description="Low complexity" evidence="1">
    <location>
        <begin position="182"/>
        <end position="203"/>
    </location>
</feature>
<dbReference type="EMBL" id="OOIP01000017">
    <property type="protein sequence ID" value="SPO40063.1"/>
    <property type="molecule type" value="Genomic_DNA"/>
</dbReference>
<feature type="signal peptide" evidence="2">
    <location>
        <begin position="1"/>
        <end position="24"/>
    </location>
</feature>
<evidence type="ECO:0000256" key="1">
    <source>
        <dbReference type="SAM" id="MobiDB-lite"/>
    </source>
</evidence>
<accession>A0A5C3F6B6</accession>
<feature type="region of interest" description="Disordered" evidence="1">
    <location>
        <begin position="182"/>
        <end position="215"/>
    </location>
</feature>
<dbReference type="Proteomes" id="UP000323386">
    <property type="component" value="Unassembled WGS sequence"/>
</dbReference>
<proteinExistence type="predicted"/>
<protein>
    <submittedName>
        <fullName evidence="3">Uncharacterized protein</fullName>
    </submittedName>
</protein>
<keyword evidence="4" id="KW-1185">Reference proteome</keyword>
<gene>
    <name evidence="3" type="ORF">PSFLO_05545</name>
</gene>
<organism evidence="3 4">
    <name type="scientific">Pseudozyma flocculosa</name>
    <dbReference type="NCBI Taxonomy" id="84751"/>
    <lineage>
        <taxon>Eukaryota</taxon>
        <taxon>Fungi</taxon>
        <taxon>Dikarya</taxon>
        <taxon>Basidiomycota</taxon>
        <taxon>Ustilaginomycotina</taxon>
        <taxon>Ustilaginomycetes</taxon>
        <taxon>Ustilaginales</taxon>
        <taxon>Ustilaginaceae</taxon>
        <taxon>Pseudozyma</taxon>
    </lineage>
</organism>
<sequence length="236" mass="25692">MKVLNVSVFAAAVAVMASSGLGAAVRNETGNEDSDSGLLSKVSTQPVLQHALTHIAVNYDPKKRQAHFHKWINEQIQLGNDRVKSLLNDHHEAIPIDKAYGMHDVSSHLNFGFGKLGDLVSHDSSNPDHAAFNFDDFFKTHDGEEDGSGENVDQVLNRMLGPKGWGIQDQRMLRLATSQKSSSWSSSWSSSSKSSWSSSSKSSDNSETKECTESSQQEAASFASVFLNMGSQFGAR</sequence>